<sequence>MTSDAERSARIAAWTERARPIWETTGDTAALQRFLKDNDCHGVEAVRVTMAVLNCDLTEAQRAFLGAPCRDAERRFHNEALKLLERTREAP</sequence>
<evidence type="ECO:0000313" key="1">
    <source>
        <dbReference type="EMBL" id="MET9848644.1"/>
    </source>
</evidence>
<comment type="caution">
    <text evidence="1">The sequence shown here is derived from an EMBL/GenBank/DDBJ whole genome shotgun (WGS) entry which is preliminary data.</text>
</comment>
<dbReference type="RefSeq" id="WP_355400707.1">
    <property type="nucleotide sequence ID" value="NZ_JBEXPZ010000042.1"/>
</dbReference>
<name>A0ABV2V7M5_9ACTN</name>
<dbReference type="EMBL" id="JBEXPZ010000042">
    <property type="protein sequence ID" value="MET9848644.1"/>
    <property type="molecule type" value="Genomic_DNA"/>
</dbReference>
<proteinExistence type="predicted"/>
<gene>
    <name evidence="1" type="ORF">ABZZ21_29715</name>
</gene>
<dbReference type="Proteomes" id="UP001550210">
    <property type="component" value="Unassembled WGS sequence"/>
</dbReference>
<keyword evidence="2" id="KW-1185">Reference proteome</keyword>
<reference evidence="1 2" key="1">
    <citation type="submission" date="2024-06" db="EMBL/GenBank/DDBJ databases">
        <title>The Natural Products Discovery Center: Release of the First 8490 Sequenced Strains for Exploring Actinobacteria Biosynthetic Diversity.</title>
        <authorList>
            <person name="Kalkreuter E."/>
            <person name="Kautsar S.A."/>
            <person name="Yang D."/>
            <person name="Bader C.D."/>
            <person name="Teijaro C.N."/>
            <person name="Fluegel L."/>
            <person name="Davis C.M."/>
            <person name="Simpson J.R."/>
            <person name="Lauterbach L."/>
            <person name="Steele A.D."/>
            <person name="Gui C."/>
            <person name="Meng S."/>
            <person name="Li G."/>
            <person name="Viehrig K."/>
            <person name="Ye F."/>
            <person name="Su P."/>
            <person name="Kiefer A.F."/>
            <person name="Nichols A."/>
            <person name="Cepeda A.J."/>
            <person name="Yan W."/>
            <person name="Fan B."/>
            <person name="Jiang Y."/>
            <person name="Adhikari A."/>
            <person name="Zheng C.-J."/>
            <person name="Schuster L."/>
            <person name="Cowan T.M."/>
            <person name="Smanski M.J."/>
            <person name="Chevrette M.G."/>
            <person name="De Carvalho L.P.S."/>
            <person name="Shen B."/>
        </authorList>
    </citation>
    <scope>NUCLEOTIDE SEQUENCE [LARGE SCALE GENOMIC DNA]</scope>
    <source>
        <strain evidence="1 2">NPDC006434</strain>
    </source>
</reference>
<organism evidence="1 2">
    <name type="scientific">Streptomyces ossamyceticus</name>
    <dbReference type="NCBI Taxonomy" id="249581"/>
    <lineage>
        <taxon>Bacteria</taxon>
        <taxon>Bacillati</taxon>
        <taxon>Actinomycetota</taxon>
        <taxon>Actinomycetes</taxon>
        <taxon>Kitasatosporales</taxon>
        <taxon>Streptomycetaceae</taxon>
        <taxon>Streptomyces</taxon>
    </lineage>
</organism>
<protein>
    <submittedName>
        <fullName evidence="1">Uncharacterized protein</fullName>
    </submittedName>
</protein>
<accession>A0ABV2V7M5</accession>
<evidence type="ECO:0000313" key="2">
    <source>
        <dbReference type="Proteomes" id="UP001550210"/>
    </source>
</evidence>